<proteinExistence type="predicted"/>
<keyword evidence="3" id="KW-1185">Reference proteome</keyword>
<dbReference type="EMBL" id="BAAANJ010000001">
    <property type="protein sequence ID" value="GAA1799082.1"/>
    <property type="molecule type" value="Genomic_DNA"/>
</dbReference>
<name>A0ABN2LTL1_9MICO</name>
<evidence type="ECO:0000313" key="2">
    <source>
        <dbReference type="EMBL" id="GAA1799082.1"/>
    </source>
</evidence>
<organism evidence="2 3">
    <name type="scientific">Agromyces neolithicus</name>
    <dbReference type="NCBI Taxonomy" id="269420"/>
    <lineage>
        <taxon>Bacteria</taxon>
        <taxon>Bacillati</taxon>
        <taxon>Actinomycetota</taxon>
        <taxon>Actinomycetes</taxon>
        <taxon>Micrococcales</taxon>
        <taxon>Microbacteriaceae</taxon>
        <taxon>Agromyces</taxon>
    </lineage>
</organism>
<dbReference type="RefSeq" id="WP_344292792.1">
    <property type="nucleotide sequence ID" value="NZ_BAAANJ010000001.1"/>
</dbReference>
<protein>
    <recommendedName>
        <fullName evidence="4">Tat pathway signal sequence domain protein</fullName>
    </recommendedName>
</protein>
<feature type="signal peptide" evidence="1">
    <location>
        <begin position="1"/>
        <end position="37"/>
    </location>
</feature>
<dbReference type="InterPro" id="IPR006311">
    <property type="entry name" value="TAT_signal"/>
</dbReference>
<accession>A0ABN2LTL1</accession>
<feature type="chain" id="PRO_5047394947" description="Tat pathway signal sequence domain protein" evidence="1">
    <location>
        <begin position="38"/>
        <end position="182"/>
    </location>
</feature>
<reference evidence="2 3" key="1">
    <citation type="journal article" date="2019" name="Int. J. Syst. Evol. Microbiol.">
        <title>The Global Catalogue of Microorganisms (GCM) 10K type strain sequencing project: providing services to taxonomists for standard genome sequencing and annotation.</title>
        <authorList>
            <consortium name="The Broad Institute Genomics Platform"/>
            <consortium name="The Broad Institute Genome Sequencing Center for Infectious Disease"/>
            <person name="Wu L."/>
            <person name="Ma J."/>
        </authorList>
    </citation>
    <scope>NUCLEOTIDE SEQUENCE [LARGE SCALE GENOMIC DNA]</scope>
    <source>
        <strain evidence="2 3">JCM 14322</strain>
    </source>
</reference>
<evidence type="ECO:0000256" key="1">
    <source>
        <dbReference type="SAM" id="SignalP"/>
    </source>
</evidence>
<gene>
    <name evidence="2" type="ORF">GCM10009749_03550</name>
</gene>
<dbReference type="PROSITE" id="PS51318">
    <property type="entry name" value="TAT"/>
    <property type="match status" value="1"/>
</dbReference>
<sequence length="182" mass="18812">MSDLEEQKPGVSRRTVTKAMAWSVPVVALAVPTPAYAASPGVIELSGLGCKLPGNSQDTFKGYAFRASIQNTTNAQVTVTITDMDLGTSDLGDVGIIDLNTCTLLGTNTFVIPANTTLSNVALVTENAATSENGALIVQYTVEGVPDTASATADGLPPIQGNTCEENVFSATERTCINSIVA</sequence>
<evidence type="ECO:0000313" key="3">
    <source>
        <dbReference type="Proteomes" id="UP001500002"/>
    </source>
</evidence>
<keyword evidence="1" id="KW-0732">Signal</keyword>
<evidence type="ECO:0008006" key="4">
    <source>
        <dbReference type="Google" id="ProtNLM"/>
    </source>
</evidence>
<comment type="caution">
    <text evidence="2">The sequence shown here is derived from an EMBL/GenBank/DDBJ whole genome shotgun (WGS) entry which is preliminary data.</text>
</comment>
<dbReference type="Proteomes" id="UP001500002">
    <property type="component" value="Unassembled WGS sequence"/>
</dbReference>